<comment type="caution">
    <text evidence="1">The sequence shown here is derived from an EMBL/GenBank/DDBJ whole genome shotgun (WGS) entry which is preliminary data.</text>
</comment>
<dbReference type="AlphaFoldDB" id="A0ABD4ABV8"/>
<organism evidence="1 2">
    <name type="scientific">Caldibacillus thermoamylovorans</name>
    <dbReference type="NCBI Taxonomy" id="35841"/>
    <lineage>
        <taxon>Bacteria</taxon>
        <taxon>Bacillati</taxon>
        <taxon>Bacillota</taxon>
        <taxon>Bacilli</taxon>
        <taxon>Bacillales</taxon>
        <taxon>Bacillaceae</taxon>
        <taxon>Caldibacillus</taxon>
    </lineage>
</organism>
<reference evidence="1 2" key="1">
    <citation type="submission" date="2015-01" db="EMBL/GenBank/DDBJ databases">
        <title>Draft Genome Sequences of Four Bacillus thermoamylovorans Strains, Isolated From Food Products.</title>
        <authorList>
            <person name="Krawcyk A.O."/>
            <person name="Berendsen E.M."/>
            <person name="Eijlander R.T."/>
            <person name="de Jong A."/>
            <person name="Wells-Bennik M."/>
            <person name="Kuipers O.P."/>
        </authorList>
    </citation>
    <scope>NUCLEOTIDE SEQUENCE [LARGE SCALE GENOMIC DNA]</scope>
    <source>
        <strain evidence="1 2">B4167</strain>
    </source>
</reference>
<sequence length="50" mass="6109">MKKAKETKFRTVYGEKHVGIFTFHSINRPFYFFKLFSKINGEKFPFFIKK</sequence>
<gene>
    <name evidence="1" type="ORF">B4167_1792</name>
</gene>
<dbReference type="EMBL" id="JXLU01000020">
    <property type="protein sequence ID" value="KIO73845.1"/>
    <property type="molecule type" value="Genomic_DNA"/>
</dbReference>
<proteinExistence type="predicted"/>
<evidence type="ECO:0000313" key="2">
    <source>
        <dbReference type="Proteomes" id="UP000032076"/>
    </source>
</evidence>
<evidence type="ECO:0000313" key="1">
    <source>
        <dbReference type="EMBL" id="KIO73845.1"/>
    </source>
</evidence>
<protein>
    <submittedName>
        <fullName evidence="1">Uncharacterized protein</fullName>
    </submittedName>
</protein>
<dbReference type="Proteomes" id="UP000032076">
    <property type="component" value="Unassembled WGS sequence"/>
</dbReference>
<name>A0ABD4ABV8_9BACI</name>
<accession>A0ABD4ABV8</accession>